<dbReference type="AlphaFoldDB" id="A0A1M7Z5K2"/>
<name>A0A1M7Z5K2_9BACT</name>
<dbReference type="Proteomes" id="UP000184609">
    <property type="component" value="Unassembled WGS sequence"/>
</dbReference>
<evidence type="ECO:0000313" key="2">
    <source>
        <dbReference type="Proteomes" id="UP000184609"/>
    </source>
</evidence>
<organism evidence="1 2">
    <name type="scientific">Algoriphagus zhangzhouensis</name>
    <dbReference type="NCBI Taxonomy" id="1073327"/>
    <lineage>
        <taxon>Bacteria</taxon>
        <taxon>Pseudomonadati</taxon>
        <taxon>Bacteroidota</taxon>
        <taxon>Cytophagia</taxon>
        <taxon>Cytophagales</taxon>
        <taxon>Cyclobacteriaceae</taxon>
        <taxon>Algoriphagus</taxon>
    </lineage>
</organism>
<dbReference type="RefSeq" id="WP_073570308.1">
    <property type="nucleotide sequence ID" value="NZ_FRXN01000001.1"/>
</dbReference>
<proteinExistence type="predicted"/>
<evidence type="ECO:0000313" key="1">
    <source>
        <dbReference type="EMBL" id="SHO60228.1"/>
    </source>
</evidence>
<gene>
    <name evidence="1" type="ORF">SAMN04488108_0658</name>
</gene>
<sequence length="599" mass="69060">MKKSIWYAIIAASIFFGCEQEEFISPRDYPFIESLGVTQINPNGATIEAEILKEGSSSITEYGVYFNMSIDNPYAEPDITDFQSVAISGKPDESIFSVRIDFDLVDQTNYFAKPYVKMGETVILGKSLTFLSQGVHSPVIDSVSTNKLFEDGEFIIYGDFFHSELDRNWVEVPGLEDYYKFHVTEVSRNEMKVNVDRRYMNIQTSNNKFDLVVNSAGKKTVLPEHFSFGFPVIEEISPLKIYSGDRITIKFSEPVEDMQIYFQIMYDGAFVSFIEEMEVVGNEVRGILGDTAPGEYLIKYSGGGFTSTFSQPLEVLSSWETVFDDISAPNFDNHEFLSTPDRLLAYEYIIRNEPSILSYTLGSSGFIPLTKFPNSAEFRRGFLSAVVDDRYFYFGLGTNADVYNNGYYKDFYRFDLNLGTWTKLKDFPFDYTMVTQAFEYEGKLYVVMNDYLNYRIYDPIKDSWEMSPFQVIDGIRKGGFEVVNDVIYYLNNSYDTIVKKLKIGSEPVDYLEIKSFEYGIGFNFFNVWEKNKFMIGFGSQINMVNSDTKESFSLQPVYESSYSSFIPWDSKDGFLMAFPRHRNTYEQENKIYKLIQPFD</sequence>
<keyword evidence="2" id="KW-1185">Reference proteome</keyword>
<evidence type="ECO:0008006" key="3">
    <source>
        <dbReference type="Google" id="ProtNLM"/>
    </source>
</evidence>
<protein>
    <recommendedName>
        <fullName evidence="3">Kelch motif-containing protein</fullName>
    </recommendedName>
</protein>
<dbReference type="PROSITE" id="PS51257">
    <property type="entry name" value="PROKAR_LIPOPROTEIN"/>
    <property type="match status" value="1"/>
</dbReference>
<accession>A0A1M7Z5K2</accession>
<reference evidence="2" key="1">
    <citation type="submission" date="2016-12" db="EMBL/GenBank/DDBJ databases">
        <authorList>
            <person name="Varghese N."/>
            <person name="Submissions S."/>
        </authorList>
    </citation>
    <scope>NUCLEOTIDE SEQUENCE [LARGE SCALE GENOMIC DNA]</scope>
    <source>
        <strain evidence="2">DSM 25035</strain>
    </source>
</reference>
<dbReference type="InterPro" id="IPR015915">
    <property type="entry name" value="Kelch-typ_b-propeller"/>
</dbReference>
<dbReference type="EMBL" id="FRXN01000001">
    <property type="protein sequence ID" value="SHO60228.1"/>
    <property type="molecule type" value="Genomic_DNA"/>
</dbReference>
<dbReference type="Gene3D" id="2.120.10.80">
    <property type="entry name" value="Kelch-type beta propeller"/>
    <property type="match status" value="1"/>
</dbReference>
<dbReference type="STRING" id="1073327.SAMN04488108_0658"/>
<dbReference type="OrthoDB" id="813648at2"/>
<dbReference type="SUPFAM" id="SSF117281">
    <property type="entry name" value="Kelch motif"/>
    <property type="match status" value="1"/>
</dbReference>